<evidence type="ECO:0000256" key="2">
    <source>
        <dbReference type="ARBA" id="ARBA00004818"/>
    </source>
</evidence>
<dbReference type="Proteomes" id="UP000321479">
    <property type="component" value="Chromosome"/>
</dbReference>
<dbReference type="AlphaFoldDB" id="A0A5B8UYE6"/>
<keyword evidence="5" id="KW-0378">Hydrolase</keyword>
<comment type="similarity">
    <text evidence="3">Belongs to the HAD-like hydrolase superfamily. CbbY/CbbZ/Gph/YieH family.</text>
</comment>
<dbReference type="Gene3D" id="3.40.50.1000">
    <property type="entry name" value="HAD superfamily/HAD-like"/>
    <property type="match status" value="1"/>
</dbReference>
<dbReference type="GO" id="GO:0006281">
    <property type="term" value="P:DNA repair"/>
    <property type="evidence" value="ECO:0007669"/>
    <property type="project" value="TreeGrafter"/>
</dbReference>
<organism evidence="5 6">
    <name type="scientific">Mucilaginibacter ginsenosidivorans</name>
    <dbReference type="NCBI Taxonomy" id="398053"/>
    <lineage>
        <taxon>Bacteria</taxon>
        <taxon>Pseudomonadati</taxon>
        <taxon>Bacteroidota</taxon>
        <taxon>Sphingobacteriia</taxon>
        <taxon>Sphingobacteriales</taxon>
        <taxon>Sphingobacteriaceae</taxon>
        <taxon>Mucilaginibacter</taxon>
    </lineage>
</organism>
<name>A0A5B8UYE6_9SPHI</name>
<dbReference type="OrthoDB" id="9792518at2"/>
<dbReference type="EC" id="3.1.3.18" evidence="4"/>
<evidence type="ECO:0000256" key="3">
    <source>
        <dbReference type="ARBA" id="ARBA00006171"/>
    </source>
</evidence>
<dbReference type="InterPro" id="IPR023214">
    <property type="entry name" value="HAD_sf"/>
</dbReference>
<dbReference type="GO" id="GO:0008967">
    <property type="term" value="F:phosphoglycolate phosphatase activity"/>
    <property type="evidence" value="ECO:0007669"/>
    <property type="project" value="UniProtKB-EC"/>
</dbReference>
<dbReference type="EMBL" id="CP042436">
    <property type="protein sequence ID" value="QEC63426.1"/>
    <property type="molecule type" value="Genomic_DNA"/>
</dbReference>
<dbReference type="InterPro" id="IPR050155">
    <property type="entry name" value="HAD-like_hydrolase_sf"/>
</dbReference>
<dbReference type="KEGG" id="mgin:FRZ54_12845"/>
<dbReference type="InterPro" id="IPR036412">
    <property type="entry name" value="HAD-like_sf"/>
</dbReference>
<evidence type="ECO:0000256" key="4">
    <source>
        <dbReference type="ARBA" id="ARBA00013078"/>
    </source>
</evidence>
<evidence type="ECO:0000313" key="6">
    <source>
        <dbReference type="Proteomes" id="UP000321479"/>
    </source>
</evidence>
<protein>
    <recommendedName>
        <fullName evidence="4">phosphoglycolate phosphatase</fullName>
        <ecNumber evidence="4">3.1.3.18</ecNumber>
    </recommendedName>
</protein>
<dbReference type="InterPro" id="IPR023198">
    <property type="entry name" value="PGP-like_dom2"/>
</dbReference>
<dbReference type="RefSeq" id="WP_147032002.1">
    <property type="nucleotide sequence ID" value="NZ_CP042436.1"/>
</dbReference>
<dbReference type="PANTHER" id="PTHR43434">
    <property type="entry name" value="PHOSPHOGLYCOLATE PHOSPHATASE"/>
    <property type="match status" value="1"/>
</dbReference>
<sequence length="218" mass="24245">MQTEAALLKNKFDSIIFDLDGTLWDSTGNVALAWEKARLQVGYEEVDSITRERVRSITGMAYDVIFEVLLPDMDIERRNYFKSVCAQSEIDTLEEIGGDLYPGLEETIKYLADRYKLYIVSNCQSGYIETFLSHCPVSGHFLAHQCYGTKGQPKAENIKDIVNDHGLQAPVYIGDTNGDRDSAAKAGVPFIFASYGFGKVAEGMVATIDTFGDLKELL</sequence>
<comment type="catalytic activity">
    <reaction evidence="1">
        <text>2-phosphoglycolate + H2O = glycolate + phosphate</text>
        <dbReference type="Rhea" id="RHEA:14369"/>
        <dbReference type="ChEBI" id="CHEBI:15377"/>
        <dbReference type="ChEBI" id="CHEBI:29805"/>
        <dbReference type="ChEBI" id="CHEBI:43474"/>
        <dbReference type="ChEBI" id="CHEBI:58033"/>
        <dbReference type="EC" id="3.1.3.18"/>
    </reaction>
</comment>
<keyword evidence="6" id="KW-1185">Reference proteome</keyword>
<dbReference type="InterPro" id="IPR041492">
    <property type="entry name" value="HAD_2"/>
</dbReference>
<evidence type="ECO:0000256" key="1">
    <source>
        <dbReference type="ARBA" id="ARBA00000830"/>
    </source>
</evidence>
<dbReference type="PANTHER" id="PTHR43434:SF1">
    <property type="entry name" value="PHOSPHOGLYCOLATE PHOSPHATASE"/>
    <property type="match status" value="1"/>
</dbReference>
<gene>
    <name evidence="5" type="ORF">FRZ54_12845</name>
</gene>
<dbReference type="SUPFAM" id="SSF56784">
    <property type="entry name" value="HAD-like"/>
    <property type="match status" value="1"/>
</dbReference>
<proteinExistence type="inferred from homology"/>
<dbReference type="Gene3D" id="1.10.150.240">
    <property type="entry name" value="Putative phosphatase, domain 2"/>
    <property type="match status" value="1"/>
</dbReference>
<evidence type="ECO:0000313" key="5">
    <source>
        <dbReference type="EMBL" id="QEC63426.1"/>
    </source>
</evidence>
<reference evidence="5 6" key="1">
    <citation type="journal article" date="2017" name="Curr. Microbiol.">
        <title>Mucilaginibacter ginsenosidivorans sp. nov., Isolated from Soil of Ginseng Field.</title>
        <authorList>
            <person name="Kim M.M."/>
            <person name="Siddiqi M.Z."/>
            <person name="Im W.T."/>
        </authorList>
    </citation>
    <scope>NUCLEOTIDE SEQUENCE [LARGE SCALE GENOMIC DNA]</scope>
    <source>
        <strain evidence="5 6">Gsoil 3017</strain>
    </source>
</reference>
<comment type="pathway">
    <text evidence="2">Organic acid metabolism; glycolate biosynthesis; glycolate from 2-phosphoglycolate: step 1/1.</text>
</comment>
<dbReference type="Pfam" id="PF13419">
    <property type="entry name" value="HAD_2"/>
    <property type="match status" value="1"/>
</dbReference>
<accession>A0A5B8UYE6</accession>